<dbReference type="AlphaFoldDB" id="A0A7I8KZT6"/>
<dbReference type="Proteomes" id="UP000663760">
    <property type="component" value="Chromosome 9"/>
</dbReference>
<dbReference type="EMBL" id="LR746272">
    <property type="protein sequence ID" value="CAA7402826.1"/>
    <property type="molecule type" value="Genomic_DNA"/>
</dbReference>
<accession>A0A7I8KZT6</accession>
<keyword evidence="3" id="KW-1185">Reference proteome</keyword>
<organism evidence="2 3">
    <name type="scientific">Spirodela intermedia</name>
    <name type="common">Intermediate duckweed</name>
    <dbReference type="NCBI Taxonomy" id="51605"/>
    <lineage>
        <taxon>Eukaryota</taxon>
        <taxon>Viridiplantae</taxon>
        <taxon>Streptophyta</taxon>
        <taxon>Embryophyta</taxon>
        <taxon>Tracheophyta</taxon>
        <taxon>Spermatophyta</taxon>
        <taxon>Magnoliopsida</taxon>
        <taxon>Liliopsida</taxon>
        <taxon>Araceae</taxon>
        <taxon>Lemnoideae</taxon>
        <taxon>Spirodela</taxon>
    </lineage>
</organism>
<evidence type="ECO:0000313" key="2">
    <source>
        <dbReference type="EMBL" id="CAA7402826.1"/>
    </source>
</evidence>
<gene>
    <name evidence="2" type="ORF">SI8410_09013504</name>
</gene>
<dbReference type="OrthoDB" id="1935304at2759"/>
<protein>
    <submittedName>
        <fullName evidence="2">Uncharacterized protein</fullName>
    </submittedName>
</protein>
<name>A0A7I8KZT6_SPIIN</name>
<feature type="region of interest" description="Disordered" evidence="1">
    <location>
        <begin position="1"/>
        <end position="33"/>
    </location>
</feature>
<proteinExistence type="predicted"/>
<evidence type="ECO:0000313" key="3">
    <source>
        <dbReference type="Proteomes" id="UP000663760"/>
    </source>
</evidence>
<feature type="region of interest" description="Disordered" evidence="1">
    <location>
        <begin position="51"/>
        <end position="71"/>
    </location>
</feature>
<evidence type="ECO:0000256" key="1">
    <source>
        <dbReference type="SAM" id="MobiDB-lite"/>
    </source>
</evidence>
<sequence length="110" mass="12303">MEATVALGSGSRPQSRIMSSYHHHSKQTDTQLGVARRTRGLHPPRHLRVGASHVETRKRSRAKLAVAEAAATPETPRRRCFTKKRLTGTWTATANKAASVNGRVRPWERR</sequence>
<reference evidence="2" key="1">
    <citation type="submission" date="2020-02" db="EMBL/GenBank/DDBJ databases">
        <authorList>
            <person name="Scholz U."/>
            <person name="Mascher M."/>
            <person name="Fiebig A."/>
        </authorList>
    </citation>
    <scope>NUCLEOTIDE SEQUENCE</scope>
</reference>